<evidence type="ECO:0000313" key="4">
    <source>
        <dbReference type="EMBL" id="PIG80522.1"/>
    </source>
</evidence>
<comment type="caution">
    <text evidence="4">The sequence shown here is derived from an EMBL/GenBank/DDBJ whole genome shotgun (WGS) entry which is preliminary data.</text>
</comment>
<evidence type="ECO:0000256" key="3">
    <source>
        <dbReference type="PROSITE-ProRule" id="PRU00023"/>
    </source>
</evidence>
<keyword evidence="2 3" id="KW-0040">ANK repeat</keyword>
<dbReference type="EMBL" id="NEXV01000609">
    <property type="protein sequence ID" value="PIG80522.1"/>
    <property type="molecule type" value="Genomic_DNA"/>
</dbReference>
<dbReference type="PROSITE" id="PS50297">
    <property type="entry name" value="ANK_REP_REGION"/>
    <property type="match status" value="5"/>
</dbReference>
<name>A0A2G7FIR0_9EURO</name>
<dbReference type="SUPFAM" id="SSF48403">
    <property type="entry name" value="Ankyrin repeat"/>
    <property type="match status" value="2"/>
</dbReference>
<feature type="repeat" description="ANK" evidence="3">
    <location>
        <begin position="484"/>
        <end position="516"/>
    </location>
</feature>
<dbReference type="PANTHER" id="PTHR24126">
    <property type="entry name" value="ANKYRIN REPEAT, PH AND SEC7 DOMAIN CONTAINING PROTEIN SECG-RELATED"/>
    <property type="match status" value="1"/>
</dbReference>
<dbReference type="PROSITE" id="PS50088">
    <property type="entry name" value="ANK_REPEAT"/>
    <property type="match status" value="8"/>
</dbReference>
<feature type="repeat" description="ANK" evidence="3">
    <location>
        <begin position="451"/>
        <end position="483"/>
    </location>
</feature>
<keyword evidence="5" id="KW-1185">Reference proteome</keyword>
<gene>
    <name evidence="4" type="ORF">AARAC_003245</name>
</gene>
<dbReference type="Pfam" id="PF12796">
    <property type="entry name" value="Ank_2"/>
    <property type="match status" value="4"/>
</dbReference>
<dbReference type="InterPro" id="IPR002110">
    <property type="entry name" value="Ankyrin_rpt"/>
</dbReference>
<feature type="repeat" description="ANK" evidence="3">
    <location>
        <begin position="546"/>
        <end position="578"/>
    </location>
</feature>
<evidence type="ECO:0000256" key="2">
    <source>
        <dbReference type="ARBA" id="ARBA00023043"/>
    </source>
</evidence>
<evidence type="ECO:0000256" key="1">
    <source>
        <dbReference type="ARBA" id="ARBA00022737"/>
    </source>
</evidence>
<dbReference type="PANTHER" id="PTHR24126:SF14">
    <property type="entry name" value="ANK_REP_REGION DOMAIN-CONTAINING PROTEIN"/>
    <property type="match status" value="1"/>
</dbReference>
<feature type="repeat" description="ANK" evidence="3">
    <location>
        <begin position="289"/>
        <end position="321"/>
    </location>
</feature>
<feature type="repeat" description="ANK" evidence="3">
    <location>
        <begin position="517"/>
        <end position="540"/>
    </location>
</feature>
<protein>
    <submittedName>
        <fullName evidence="4">Ankyrin</fullName>
    </submittedName>
</protein>
<feature type="repeat" description="ANK" evidence="3">
    <location>
        <begin position="359"/>
        <end position="391"/>
    </location>
</feature>
<reference evidence="4 5" key="1">
    <citation type="submission" date="2017-05" db="EMBL/GenBank/DDBJ databases">
        <title>Genome sequence for an aflatoxigenic pathogen of Argentinian peanut, Aspergillus arachidicola.</title>
        <authorList>
            <person name="Moore G."/>
            <person name="Beltz S.B."/>
            <person name="Mack B.M."/>
        </authorList>
    </citation>
    <scope>NUCLEOTIDE SEQUENCE [LARGE SCALE GENOMIC DNA]</scope>
    <source>
        <strain evidence="4 5">CBS 117610</strain>
    </source>
</reference>
<proteinExistence type="predicted"/>
<dbReference type="STRING" id="656916.A0A2G7FIR0"/>
<dbReference type="AlphaFoldDB" id="A0A2G7FIR0"/>
<dbReference type="Proteomes" id="UP000231358">
    <property type="component" value="Unassembled WGS sequence"/>
</dbReference>
<feature type="repeat" description="ANK" evidence="3">
    <location>
        <begin position="690"/>
        <end position="724"/>
    </location>
</feature>
<dbReference type="InterPro" id="IPR036770">
    <property type="entry name" value="Ankyrin_rpt-contain_sf"/>
</dbReference>
<keyword evidence="1" id="KW-0677">Repeat</keyword>
<organism evidence="4 5">
    <name type="scientific">Aspergillus arachidicola</name>
    <dbReference type="NCBI Taxonomy" id="656916"/>
    <lineage>
        <taxon>Eukaryota</taxon>
        <taxon>Fungi</taxon>
        <taxon>Dikarya</taxon>
        <taxon>Ascomycota</taxon>
        <taxon>Pezizomycotina</taxon>
        <taxon>Eurotiomycetes</taxon>
        <taxon>Eurotiomycetidae</taxon>
        <taxon>Eurotiales</taxon>
        <taxon>Aspergillaceae</taxon>
        <taxon>Aspergillus</taxon>
        <taxon>Aspergillus subgen. Circumdati</taxon>
    </lineage>
</organism>
<sequence>MSSSSKERLLPFIQALLHSCSRATILASEVQFEEDLSTSQDQTLAVLISLDLEIKSLLRQILQPITLSAHLFTPVLLGSTWALDLFERRLQLYRFSSSGRQYVSNSWTRLIETLQQYTMNLQILASISDSDTLDVDSDARSLQNLFNSHNNDVQQELEAHIRYEVQQWDGSPDTPGYLDVQQEYPPSTYATPPSSIIDGDIYDDLSAIPGPPLQAPNLLSKDQHHQAAVEHGREKERAKIYETLKTIWLPEREAPEKRWSYLVRAIKLDFVDGVNLLLDLGMDVNQKCEKDLPLCLAARHGRDKIVQTLLDRGAEIDKPSEYGSTALLSAAGAGHVSTIALLLNRKANTEARSTSPLCMGYTPLMRAVKSGHMRAIQVLVEGHACVATQSDAGESLLHVALQDGRKEIIEEVFRLQPPIGIADRNGNTELHVAATRLVGQMRSLVRTANHKQEMPLHCAVIARRRELVKLLLSEGALVEWPDQNGKTPLHLAVEAEYQEIVRLLLNANASPCTVDRDGKTPIHYAVDSSNKDIVQLLAENMPEDQNEETPLHYAVKSLNVEIVRVLLLHKAKANRKDRAGKVPLEYVMELPLSDEETAIHLIQEFLRSHEKGQSLTRKYGFPALSQAAREDRVPVLQKFCQHDPGLANEIPPADSGFEPPLHEAIKMGHSKSTEMLCRLPDIDKNIIDREGNTPLHQVIRNPQVSQGLLAMLIRYGADKDRPHATTGLPPLHFAVQLQSLNEVKELLTAKADPEKRIEGEQCSCCKDNERHADMDSQCVLQAIPVQNRTHDYPLIKQALSQAILRSDRPRSVSAHGNMKRTKRSLYRIGPHIYISA</sequence>
<dbReference type="SMART" id="SM00248">
    <property type="entry name" value="ANK"/>
    <property type="match status" value="13"/>
</dbReference>
<dbReference type="Gene3D" id="1.25.40.20">
    <property type="entry name" value="Ankyrin repeat-containing domain"/>
    <property type="match status" value="3"/>
</dbReference>
<feature type="repeat" description="ANK" evidence="3">
    <location>
        <begin position="322"/>
        <end position="354"/>
    </location>
</feature>
<accession>A0A2G7FIR0</accession>
<evidence type="ECO:0000313" key="5">
    <source>
        <dbReference type="Proteomes" id="UP000231358"/>
    </source>
</evidence>